<comment type="caution">
    <text evidence="7">The sequence shown here is derived from an EMBL/GenBank/DDBJ whole genome shotgun (WGS) entry which is preliminary data.</text>
</comment>
<feature type="region of interest" description="Disordered" evidence="5">
    <location>
        <begin position="92"/>
        <end position="227"/>
    </location>
</feature>
<feature type="compositionally biased region" description="Basic and acidic residues" evidence="5">
    <location>
        <begin position="103"/>
        <end position="161"/>
    </location>
</feature>
<dbReference type="EMBL" id="CAJZBQ010000037">
    <property type="protein sequence ID" value="CAG9325129.1"/>
    <property type="molecule type" value="Genomic_DNA"/>
</dbReference>
<dbReference type="AlphaFoldDB" id="A0AAU9JKT3"/>
<organism evidence="7 8">
    <name type="scientific">Blepharisma stoltei</name>
    <dbReference type="NCBI Taxonomy" id="1481888"/>
    <lineage>
        <taxon>Eukaryota</taxon>
        <taxon>Sar</taxon>
        <taxon>Alveolata</taxon>
        <taxon>Ciliophora</taxon>
        <taxon>Postciliodesmatophora</taxon>
        <taxon>Heterotrichea</taxon>
        <taxon>Heterotrichida</taxon>
        <taxon>Blepharismidae</taxon>
        <taxon>Blepharisma</taxon>
    </lineage>
</organism>
<keyword evidence="4" id="KW-0539">Nucleus</keyword>
<dbReference type="InterPro" id="IPR036882">
    <property type="entry name" value="Alba-like_dom_sf"/>
</dbReference>
<feature type="compositionally biased region" description="Basic and acidic residues" evidence="5">
    <location>
        <begin position="203"/>
        <end position="227"/>
    </location>
</feature>
<dbReference type="Pfam" id="PF01918">
    <property type="entry name" value="Alba"/>
    <property type="match status" value="2"/>
</dbReference>
<dbReference type="PANTHER" id="PTHR13516:SF4">
    <property type="entry name" value="FI09323P"/>
    <property type="match status" value="1"/>
</dbReference>
<feature type="region of interest" description="Disordered" evidence="5">
    <location>
        <begin position="321"/>
        <end position="340"/>
    </location>
</feature>
<evidence type="ECO:0000256" key="1">
    <source>
        <dbReference type="ARBA" id="ARBA00004123"/>
    </source>
</evidence>
<feature type="compositionally biased region" description="Basic residues" evidence="5">
    <location>
        <begin position="182"/>
        <end position="196"/>
    </location>
</feature>
<feature type="compositionally biased region" description="Basic and acidic residues" evidence="5">
    <location>
        <begin position="321"/>
        <end position="330"/>
    </location>
</feature>
<evidence type="ECO:0000259" key="6">
    <source>
        <dbReference type="Pfam" id="PF01918"/>
    </source>
</evidence>
<comment type="subcellular location">
    <subcellularLocation>
        <location evidence="1">Nucleus</location>
    </subcellularLocation>
</comment>
<sequence length="354" mass="40325">MASPDEVTVSSTQGFGRQVSQVATLLETKRQAKITAINLAIPHAVNLVELIKHKVKGIHQVNSFERVPNTNKTRVVFLLSLDALDQTSKGYQAPIPESQVESKSWDELKNPPARRAFDETKREETARKPEQYHREEHKQSQPWKDRSHEAKTKEGEEETKRPSTRTRGSTERYERGSSRGFRSSRGRGTRGARGSRGRGGYQNERRAPPEQGKYIRERPHEETKREDNEIFVNTMGNPSFFLKQALLLLKKDGKRTVVIKASGGAIPKAVKVAEDVKRYELGLHQINNFSKRKVQVLYRAQEEGLEDKTIERELEGLEITLSKDEQDKTHPGYQAPLPANQVKSISIEEVEKLR</sequence>
<feature type="domain" description="DNA/RNA-binding protein Alba-like" evidence="6">
    <location>
        <begin position="228"/>
        <end position="290"/>
    </location>
</feature>
<dbReference type="SUPFAM" id="SSF82704">
    <property type="entry name" value="AlbA-like"/>
    <property type="match status" value="2"/>
</dbReference>
<name>A0AAU9JKT3_9CILI</name>
<feature type="domain" description="DNA/RNA-binding protein Alba-like" evidence="6">
    <location>
        <begin position="6"/>
        <end position="63"/>
    </location>
</feature>
<proteinExistence type="inferred from homology"/>
<reference evidence="7" key="1">
    <citation type="submission" date="2021-09" db="EMBL/GenBank/DDBJ databases">
        <authorList>
            <consortium name="AG Swart"/>
            <person name="Singh M."/>
            <person name="Singh A."/>
            <person name="Seah K."/>
            <person name="Emmerich C."/>
        </authorList>
    </citation>
    <scope>NUCLEOTIDE SEQUENCE</scope>
    <source>
        <strain evidence="7">ATCC30299</strain>
    </source>
</reference>
<dbReference type="GO" id="GO:0005634">
    <property type="term" value="C:nucleus"/>
    <property type="evidence" value="ECO:0007669"/>
    <property type="project" value="UniProtKB-SubCell"/>
</dbReference>
<dbReference type="Proteomes" id="UP001162131">
    <property type="component" value="Unassembled WGS sequence"/>
</dbReference>
<dbReference type="GO" id="GO:0003723">
    <property type="term" value="F:RNA binding"/>
    <property type="evidence" value="ECO:0007669"/>
    <property type="project" value="UniProtKB-KW"/>
</dbReference>
<evidence type="ECO:0000256" key="5">
    <source>
        <dbReference type="SAM" id="MobiDB-lite"/>
    </source>
</evidence>
<feature type="compositionally biased region" description="Basic and acidic residues" evidence="5">
    <location>
        <begin position="168"/>
        <end position="177"/>
    </location>
</feature>
<keyword evidence="8" id="KW-1185">Reference proteome</keyword>
<evidence type="ECO:0000256" key="3">
    <source>
        <dbReference type="ARBA" id="ARBA00022884"/>
    </source>
</evidence>
<dbReference type="PANTHER" id="PTHR13516">
    <property type="entry name" value="RIBONUCLEASE P SUBUNIT P25"/>
    <property type="match status" value="1"/>
</dbReference>
<comment type="similarity">
    <text evidence="2">Belongs to the histone-like Alba family.</text>
</comment>
<evidence type="ECO:0000256" key="2">
    <source>
        <dbReference type="ARBA" id="ARBA00008018"/>
    </source>
</evidence>
<gene>
    <name evidence="7" type="ORF">BSTOLATCC_MIC37875</name>
</gene>
<dbReference type="Gene3D" id="3.30.110.20">
    <property type="entry name" value="Alba-like domain"/>
    <property type="match status" value="2"/>
</dbReference>
<protein>
    <recommendedName>
        <fullName evidence="6">DNA/RNA-binding protein Alba-like domain-containing protein</fullName>
    </recommendedName>
</protein>
<evidence type="ECO:0000256" key="4">
    <source>
        <dbReference type="ARBA" id="ARBA00023242"/>
    </source>
</evidence>
<keyword evidence="3" id="KW-0694">RNA-binding</keyword>
<accession>A0AAU9JKT3</accession>
<evidence type="ECO:0000313" key="7">
    <source>
        <dbReference type="EMBL" id="CAG9325129.1"/>
    </source>
</evidence>
<evidence type="ECO:0000313" key="8">
    <source>
        <dbReference type="Proteomes" id="UP001162131"/>
    </source>
</evidence>
<dbReference type="InterPro" id="IPR051958">
    <property type="entry name" value="Alba-like_NAB"/>
</dbReference>
<dbReference type="InterPro" id="IPR002775">
    <property type="entry name" value="DNA/RNA-bd_Alba-like"/>
</dbReference>